<protein>
    <submittedName>
        <fullName evidence="3">Ketosteroid isomerase-like protein</fullName>
    </submittedName>
</protein>
<keyword evidence="2" id="KW-0045">Antibiotic biosynthesis</keyword>
<dbReference type="Pfam" id="PF03284">
    <property type="entry name" value="PHZA_PHZB"/>
    <property type="match status" value="1"/>
</dbReference>
<proteinExistence type="inferred from homology"/>
<evidence type="ECO:0000256" key="2">
    <source>
        <dbReference type="ARBA" id="ARBA00023194"/>
    </source>
</evidence>
<name>A0A841E7U3_9ACTN</name>
<evidence type="ECO:0000313" key="3">
    <source>
        <dbReference type="EMBL" id="MBB6000017.1"/>
    </source>
</evidence>
<dbReference type="SUPFAM" id="SSF54427">
    <property type="entry name" value="NTF2-like"/>
    <property type="match status" value="1"/>
</dbReference>
<dbReference type="Proteomes" id="UP000578077">
    <property type="component" value="Unassembled WGS sequence"/>
</dbReference>
<comment type="similarity">
    <text evidence="1">Belongs to the PhzA/PhzB family.</text>
</comment>
<dbReference type="EMBL" id="JACHLY010000001">
    <property type="protein sequence ID" value="MBB6000017.1"/>
    <property type="molecule type" value="Genomic_DNA"/>
</dbReference>
<dbReference type="GO" id="GO:0017000">
    <property type="term" value="P:antibiotic biosynthetic process"/>
    <property type="evidence" value="ECO:0007669"/>
    <property type="project" value="UniProtKB-KW"/>
</dbReference>
<dbReference type="Gene3D" id="3.10.450.50">
    <property type="match status" value="1"/>
</dbReference>
<evidence type="ECO:0000256" key="1">
    <source>
        <dbReference type="ARBA" id="ARBA00009377"/>
    </source>
</evidence>
<keyword evidence="3" id="KW-0413">Isomerase</keyword>
<reference evidence="3 4" key="1">
    <citation type="submission" date="2020-08" db="EMBL/GenBank/DDBJ databases">
        <title>Sequencing the genomes of 1000 actinobacteria strains.</title>
        <authorList>
            <person name="Klenk H.-P."/>
        </authorList>
    </citation>
    <scope>NUCLEOTIDE SEQUENCE [LARGE SCALE GENOMIC DNA]</scope>
    <source>
        <strain evidence="3 4">DSM 44593</strain>
    </source>
</reference>
<keyword evidence="4" id="KW-1185">Reference proteome</keyword>
<dbReference type="InterPro" id="IPR004964">
    <property type="entry name" value="PhzA_PhzB"/>
</dbReference>
<dbReference type="AlphaFoldDB" id="A0A841E7U3"/>
<organism evidence="3 4">
    <name type="scientific">Streptomonospora salina</name>
    <dbReference type="NCBI Taxonomy" id="104205"/>
    <lineage>
        <taxon>Bacteria</taxon>
        <taxon>Bacillati</taxon>
        <taxon>Actinomycetota</taxon>
        <taxon>Actinomycetes</taxon>
        <taxon>Streptosporangiales</taxon>
        <taxon>Nocardiopsidaceae</taxon>
        <taxon>Streptomonospora</taxon>
    </lineage>
</organism>
<dbReference type="GO" id="GO:0016853">
    <property type="term" value="F:isomerase activity"/>
    <property type="evidence" value="ECO:0007669"/>
    <property type="project" value="UniProtKB-KW"/>
</dbReference>
<gene>
    <name evidence="3" type="ORF">HNR25_003768</name>
</gene>
<comment type="caution">
    <text evidence="3">The sequence shown here is derived from an EMBL/GenBank/DDBJ whole genome shotgun (WGS) entry which is preliminary data.</text>
</comment>
<evidence type="ECO:0000313" key="4">
    <source>
        <dbReference type="Proteomes" id="UP000578077"/>
    </source>
</evidence>
<accession>A0A841E7U3</accession>
<dbReference type="InterPro" id="IPR032710">
    <property type="entry name" value="NTF2-like_dom_sf"/>
</dbReference>
<sequence length="163" mass="18747">MTMAGTSAFDQDLDLRSHNRETVAKYMDCIKGELRLERHHLFTDDGSAGLYTTDSGEPIIFTGREKLAAHGEWSLKVLPDWEWTDVQVFETQDPNRFWVECGGRGKILFPGYPEAIYENHFIHSFLLSDGRIKEHREFMNPIRQYHALGIDPPRIKRAGVPAD</sequence>